<feature type="domain" description="BLUF" evidence="1">
    <location>
        <begin position="1"/>
        <end position="92"/>
    </location>
</feature>
<dbReference type="GO" id="GO:0009882">
    <property type="term" value="F:blue light photoreceptor activity"/>
    <property type="evidence" value="ECO:0007669"/>
    <property type="project" value="InterPro"/>
</dbReference>
<evidence type="ECO:0000259" key="1">
    <source>
        <dbReference type="PROSITE" id="PS50925"/>
    </source>
</evidence>
<dbReference type="Gene3D" id="3.30.70.100">
    <property type="match status" value="1"/>
</dbReference>
<proteinExistence type="predicted"/>
<organism evidence="2 3">
    <name type="scientific">Sphingomonas guangdongensis</name>
    <dbReference type="NCBI Taxonomy" id="1141890"/>
    <lineage>
        <taxon>Bacteria</taxon>
        <taxon>Pseudomonadati</taxon>
        <taxon>Pseudomonadota</taxon>
        <taxon>Alphaproteobacteria</taxon>
        <taxon>Sphingomonadales</taxon>
        <taxon>Sphingomonadaceae</taxon>
        <taxon>Sphingomonas</taxon>
    </lineage>
</organism>
<dbReference type="InterPro" id="IPR036046">
    <property type="entry name" value="Acylphosphatase-like_dom_sf"/>
</dbReference>
<dbReference type="Proteomes" id="UP000219494">
    <property type="component" value="Unassembled WGS sequence"/>
</dbReference>
<dbReference type="AlphaFoldDB" id="A0A285R4A5"/>
<dbReference type="PROSITE" id="PS50925">
    <property type="entry name" value="BLUF"/>
    <property type="match status" value="1"/>
</dbReference>
<reference evidence="2 3" key="1">
    <citation type="submission" date="2017-07" db="EMBL/GenBank/DDBJ databases">
        <authorList>
            <person name="Sun Z.S."/>
            <person name="Albrecht U."/>
            <person name="Echele G."/>
            <person name="Lee C.C."/>
        </authorList>
    </citation>
    <scope>NUCLEOTIDE SEQUENCE [LARGE SCALE GENOMIC DNA]</scope>
    <source>
        <strain evidence="2 3">CGMCC 1.12672</strain>
    </source>
</reference>
<dbReference type="RefSeq" id="WP_097064110.1">
    <property type="nucleotide sequence ID" value="NZ_OBMI01000002.1"/>
</dbReference>
<accession>A0A285R4A5</accession>
<sequence length="132" mass="14300">MRQVIYISTATSQAGAVDASAILAVSQRNNGRDGLTGLLYSDGKRFLQALEGEDAVLSRALARIEKDPRHRAIVILSDRDVPAREFGDWSMAHRAPGTDAECFLQRVADLVATASPQVRATFTGFAEVRRAA</sequence>
<dbReference type="Pfam" id="PF04940">
    <property type="entry name" value="BLUF"/>
    <property type="match status" value="1"/>
</dbReference>
<dbReference type="SMART" id="SM01034">
    <property type="entry name" value="BLUF"/>
    <property type="match status" value="1"/>
</dbReference>
<evidence type="ECO:0000313" key="3">
    <source>
        <dbReference type="Proteomes" id="UP000219494"/>
    </source>
</evidence>
<gene>
    <name evidence="2" type="ORF">SAMN06297144_2316</name>
</gene>
<dbReference type="InterPro" id="IPR007024">
    <property type="entry name" value="BLUF_domain"/>
</dbReference>
<dbReference type="OrthoDB" id="196105at2"/>
<keyword evidence="3" id="KW-1185">Reference proteome</keyword>
<dbReference type="SUPFAM" id="SSF54975">
    <property type="entry name" value="Acylphosphatase/BLUF domain-like"/>
    <property type="match status" value="1"/>
</dbReference>
<name>A0A285R4A5_9SPHN</name>
<dbReference type="EMBL" id="OBMI01000002">
    <property type="protein sequence ID" value="SOB87192.1"/>
    <property type="molecule type" value="Genomic_DNA"/>
</dbReference>
<dbReference type="GO" id="GO:0071949">
    <property type="term" value="F:FAD binding"/>
    <property type="evidence" value="ECO:0007669"/>
    <property type="project" value="InterPro"/>
</dbReference>
<evidence type="ECO:0000313" key="2">
    <source>
        <dbReference type="EMBL" id="SOB87192.1"/>
    </source>
</evidence>
<protein>
    <submittedName>
        <fullName evidence="2">Sensors of blue-light using FAD</fullName>
    </submittedName>
</protein>